<reference evidence="1" key="1">
    <citation type="journal article" date="2014" name="Front. Microbiol.">
        <title>High frequency of phylogenetically diverse reductive dehalogenase-homologous genes in deep subseafloor sedimentary metagenomes.</title>
        <authorList>
            <person name="Kawai M."/>
            <person name="Futagami T."/>
            <person name="Toyoda A."/>
            <person name="Takaki Y."/>
            <person name="Nishi S."/>
            <person name="Hori S."/>
            <person name="Arai W."/>
            <person name="Tsubouchi T."/>
            <person name="Morono Y."/>
            <person name="Uchiyama I."/>
            <person name="Ito T."/>
            <person name="Fujiyama A."/>
            <person name="Inagaki F."/>
            <person name="Takami H."/>
        </authorList>
    </citation>
    <scope>NUCLEOTIDE SEQUENCE</scope>
    <source>
        <strain evidence="1">Expedition CK06-06</strain>
    </source>
</reference>
<dbReference type="AlphaFoldDB" id="X1S489"/>
<dbReference type="EMBL" id="BARW01007492">
    <property type="protein sequence ID" value="GAI87718.1"/>
    <property type="molecule type" value="Genomic_DNA"/>
</dbReference>
<accession>X1S489</accession>
<comment type="caution">
    <text evidence="1">The sequence shown here is derived from an EMBL/GenBank/DDBJ whole genome shotgun (WGS) entry which is preliminary data.</text>
</comment>
<name>X1S489_9ZZZZ</name>
<organism evidence="1">
    <name type="scientific">marine sediment metagenome</name>
    <dbReference type="NCBI Taxonomy" id="412755"/>
    <lineage>
        <taxon>unclassified sequences</taxon>
        <taxon>metagenomes</taxon>
        <taxon>ecological metagenomes</taxon>
    </lineage>
</organism>
<evidence type="ECO:0000313" key="1">
    <source>
        <dbReference type="EMBL" id="GAI87718.1"/>
    </source>
</evidence>
<sequence>MAEFIGAGPITGSITNVVIEYQGTPVTEVPEGESFDVYVHYQANNPGAYRWGTCATMITTDGKLPNFDITGEWGADASGRMKLDDMGRPGPMPDHDITLRVRLWGNQEVVGTPPPQTEW</sequence>
<protein>
    <submittedName>
        <fullName evidence="1">Uncharacterized protein</fullName>
    </submittedName>
</protein>
<gene>
    <name evidence="1" type="ORF">S12H4_15575</name>
</gene>
<proteinExistence type="predicted"/>